<gene>
    <name evidence="7" type="ORF">E4U02_09175</name>
</gene>
<dbReference type="Pfam" id="PF00496">
    <property type="entry name" value="SBP_bac_5"/>
    <property type="match status" value="1"/>
</dbReference>
<comment type="subcellular location">
    <subcellularLocation>
        <location evidence="1">Cell envelope</location>
    </subcellularLocation>
</comment>
<reference evidence="7 8" key="1">
    <citation type="submission" date="2019-03" db="EMBL/GenBank/DDBJ databases">
        <title>Diversity of the mouse oral microbiome.</title>
        <authorList>
            <person name="Joseph S."/>
            <person name="Aduse-Opoku J."/>
            <person name="Curtis M."/>
            <person name="Wade W."/>
            <person name="Hashim A."/>
        </authorList>
    </citation>
    <scope>NUCLEOTIDE SEQUENCE [LARGE SCALE GENOMIC DNA]</scope>
    <source>
        <strain evidence="7 8">P1012</strain>
    </source>
</reference>
<dbReference type="PANTHER" id="PTHR30290:SF10">
    <property type="entry name" value="PERIPLASMIC OLIGOPEPTIDE-BINDING PROTEIN-RELATED"/>
    <property type="match status" value="1"/>
</dbReference>
<evidence type="ECO:0000256" key="3">
    <source>
        <dbReference type="ARBA" id="ARBA00022448"/>
    </source>
</evidence>
<dbReference type="SUPFAM" id="SSF53850">
    <property type="entry name" value="Periplasmic binding protein-like II"/>
    <property type="match status" value="1"/>
</dbReference>
<dbReference type="PANTHER" id="PTHR30290">
    <property type="entry name" value="PERIPLASMIC BINDING COMPONENT OF ABC TRANSPORTER"/>
    <property type="match status" value="1"/>
</dbReference>
<dbReference type="AlphaFoldDB" id="A0A4Y9FU01"/>
<evidence type="ECO:0000256" key="4">
    <source>
        <dbReference type="ARBA" id="ARBA00022729"/>
    </source>
</evidence>
<dbReference type="PROSITE" id="PS51257">
    <property type="entry name" value="PROKAR_LIPOPROTEIN"/>
    <property type="match status" value="1"/>
</dbReference>
<keyword evidence="3" id="KW-0813">Transport</keyword>
<dbReference type="InterPro" id="IPR000914">
    <property type="entry name" value="SBP_5_dom"/>
</dbReference>
<feature type="signal peptide" evidence="5">
    <location>
        <begin position="1"/>
        <end position="21"/>
    </location>
</feature>
<dbReference type="GO" id="GO:0030313">
    <property type="term" value="C:cell envelope"/>
    <property type="evidence" value="ECO:0007669"/>
    <property type="project" value="UniProtKB-SubCell"/>
</dbReference>
<dbReference type="GO" id="GO:1904680">
    <property type="term" value="F:peptide transmembrane transporter activity"/>
    <property type="evidence" value="ECO:0007669"/>
    <property type="project" value="TreeGrafter"/>
</dbReference>
<name>A0A4Y9FU01_9MICO</name>
<dbReference type="GO" id="GO:0043190">
    <property type="term" value="C:ATP-binding cassette (ABC) transporter complex"/>
    <property type="evidence" value="ECO:0007669"/>
    <property type="project" value="InterPro"/>
</dbReference>
<dbReference type="PIRSF" id="PIRSF002741">
    <property type="entry name" value="MppA"/>
    <property type="match status" value="1"/>
</dbReference>
<dbReference type="CDD" id="cd08512">
    <property type="entry name" value="PBP2_NikA_DppA_OppA_like_7"/>
    <property type="match status" value="1"/>
</dbReference>
<evidence type="ECO:0000256" key="5">
    <source>
        <dbReference type="SAM" id="SignalP"/>
    </source>
</evidence>
<dbReference type="EMBL" id="SPQB01000019">
    <property type="protein sequence ID" value="TFU32772.1"/>
    <property type="molecule type" value="Genomic_DNA"/>
</dbReference>
<accession>A0A4Y9FU01</accession>
<feature type="chain" id="PRO_5039232746" evidence="5">
    <location>
        <begin position="22"/>
        <end position="522"/>
    </location>
</feature>
<dbReference type="InterPro" id="IPR030678">
    <property type="entry name" value="Peptide/Ni-bd"/>
</dbReference>
<dbReference type="OrthoDB" id="3225986at2"/>
<dbReference type="Gene3D" id="3.40.190.10">
    <property type="entry name" value="Periplasmic binding protein-like II"/>
    <property type="match status" value="1"/>
</dbReference>
<feature type="domain" description="Solute-binding protein family 5" evidence="6">
    <location>
        <begin position="89"/>
        <end position="433"/>
    </location>
</feature>
<keyword evidence="8" id="KW-1185">Reference proteome</keyword>
<evidence type="ECO:0000256" key="2">
    <source>
        <dbReference type="ARBA" id="ARBA00005695"/>
    </source>
</evidence>
<evidence type="ECO:0000313" key="8">
    <source>
        <dbReference type="Proteomes" id="UP000298358"/>
    </source>
</evidence>
<evidence type="ECO:0000256" key="1">
    <source>
        <dbReference type="ARBA" id="ARBA00004196"/>
    </source>
</evidence>
<organism evidence="7 8">
    <name type="scientific">Microbacterium paludicola</name>
    <dbReference type="NCBI Taxonomy" id="300019"/>
    <lineage>
        <taxon>Bacteria</taxon>
        <taxon>Bacillati</taxon>
        <taxon>Actinomycetota</taxon>
        <taxon>Actinomycetes</taxon>
        <taxon>Micrococcales</taxon>
        <taxon>Microbacteriaceae</taxon>
        <taxon>Microbacterium</taxon>
    </lineage>
</organism>
<evidence type="ECO:0000313" key="7">
    <source>
        <dbReference type="EMBL" id="TFU32772.1"/>
    </source>
</evidence>
<proteinExistence type="inferred from homology"/>
<dbReference type="Gene3D" id="3.90.76.10">
    <property type="entry name" value="Dipeptide-binding Protein, Domain 1"/>
    <property type="match status" value="1"/>
</dbReference>
<protein>
    <submittedName>
        <fullName evidence="7">ABC transporter substrate-binding protein</fullName>
    </submittedName>
</protein>
<sequence>MRTAMRAGVVGGITAAALVLAACSGGSTGGADGTSADAENDVITVAYADGGTSIDPPATYGGTGLSILLYSYDMLVDYKTENGEFVDGEYVPSVATSWETSEDGLTWTFQLRDDVVFHSGNPLTAADVEYSFDRGVEATLWNVANYDDTEVIDDHAVAVHLVEPNPSLLGYLAQSGFAIIDKVEAEKAGDADAQAAFLATNSIGSGPYILDSWDSSTEAKLHVNPDYWGEVPTIENVTMRFIPELSTQIQQLKSDDVQLIYGVPFQNIDDLKATDSLVVEEYPSATSNFMAMNNTSDVFDDARVRRALAYATPYDDIIDAVLMGHGVRDQSPLSPLTPGYDVSVSPYEYDLDTAREILAESDLPDGFEFSALVSNANTLGGQAALLMQESYAEIGVRMNIETVTAAQLTEQRPTADANFGAWLSYVNHPFYHLGFLIESSSYTNYAKYSNPEVDQLIAEGEFLSFPEANETWSEVQALIAEDSPWITLYSENASVAYSDRIDGYVTGYVDQLIRIQDLSYAE</sequence>
<dbReference type="InterPro" id="IPR039424">
    <property type="entry name" value="SBP_5"/>
</dbReference>
<dbReference type="Proteomes" id="UP000298358">
    <property type="component" value="Unassembled WGS sequence"/>
</dbReference>
<dbReference type="RefSeq" id="WP_135114540.1">
    <property type="nucleotide sequence ID" value="NZ_JADGLL010000019.1"/>
</dbReference>
<comment type="similarity">
    <text evidence="2">Belongs to the bacterial solute-binding protein 5 family.</text>
</comment>
<dbReference type="Gene3D" id="3.10.105.10">
    <property type="entry name" value="Dipeptide-binding Protein, Domain 3"/>
    <property type="match status" value="1"/>
</dbReference>
<keyword evidence="4 5" id="KW-0732">Signal</keyword>
<dbReference type="GO" id="GO:0015833">
    <property type="term" value="P:peptide transport"/>
    <property type="evidence" value="ECO:0007669"/>
    <property type="project" value="TreeGrafter"/>
</dbReference>
<evidence type="ECO:0000259" key="6">
    <source>
        <dbReference type="Pfam" id="PF00496"/>
    </source>
</evidence>
<comment type="caution">
    <text evidence="7">The sequence shown here is derived from an EMBL/GenBank/DDBJ whole genome shotgun (WGS) entry which is preliminary data.</text>
</comment>
<dbReference type="GO" id="GO:0042597">
    <property type="term" value="C:periplasmic space"/>
    <property type="evidence" value="ECO:0007669"/>
    <property type="project" value="UniProtKB-ARBA"/>
</dbReference>